<dbReference type="AlphaFoldDB" id="A0A6J6F5Q7"/>
<dbReference type="InterPro" id="IPR045596">
    <property type="entry name" value="DUF6459"/>
</dbReference>
<accession>A0A6J6F5Q7</accession>
<evidence type="ECO:0000313" key="1">
    <source>
        <dbReference type="EMBL" id="CAB4582939.1"/>
    </source>
</evidence>
<sequence>MTNIEIDELKFHEVNLEQSNFDFDSDLWAHPMLALFEPPPEPIAFQKSRKLYLVPSTFGDEYDPDFAPQPSSLEELPDIEPWLKRFVVNLLEIWIGQRAPQQLSRWCHRAIYQELVRKIGSISTLPRVRKIYRSQPIEGVEEVTVTLRFGDRIRSLVLRFEGVDKRWLCTELFLI</sequence>
<reference evidence="1" key="1">
    <citation type="submission" date="2020-05" db="EMBL/GenBank/DDBJ databases">
        <authorList>
            <person name="Chiriac C."/>
            <person name="Salcher M."/>
            <person name="Ghai R."/>
            <person name="Kavagutti S V."/>
        </authorList>
    </citation>
    <scope>NUCLEOTIDE SEQUENCE</scope>
</reference>
<name>A0A6J6F5Q7_9ZZZZ</name>
<gene>
    <name evidence="1" type="ORF">UFOPK1791_00022</name>
</gene>
<dbReference type="EMBL" id="CAEZUF010000001">
    <property type="protein sequence ID" value="CAB4582939.1"/>
    <property type="molecule type" value="Genomic_DNA"/>
</dbReference>
<proteinExistence type="predicted"/>
<protein>
    <submittedName>
        <fullName evidence="1">Unannotated protein</fullName>
    </submittedName>
</protein>
<dbReference type="Pfam" id="PF20060">
    <property type="entry name" value="DUF6459"/>
    <property type="match status" value="1"/>
</dbReference>
<organism evidence="1">
    <name type="scientific">freshwater metagenome</name>
    <dbReference type="NCBI Taxonomy" id="449393"/>
    <lineage>
        <taxon>unclassified sequences</taxon>
        <taxon>metagenomes</taxon>
        <taxon>ecological metagenomes</taxon>
    </lineage>
</organism>